<dbReference type="Proteomes" id="UP000245489">
    <property type="component" value="Unassembled WGS sequence"/>
</dbReference>
<dbReference type="PROSITE" id="PS50814">
    <property type="entry name" value="WIF"/>
    <property type="match status" value="1"/>
</dbReference>
<dbReference type="InterPro" id="IPR003306">
    <property type="entry name" value="WIF"/>
</dbReference>
<dbReference type="EMBL" id="QGGO01000019">
    <property type="protein sequence ID" value="PWK22651.1"/>
    <property type="molecule type" value="Genomic_DNA"/>
</dbReference>
<dbReference type="PROSITE" id="PS50215">
    <property type="entry name" value="ADAM_MEPRO"/>
    <property type="match status" value="1"/>
</dbReference>
<feature type="domain" description="Peptidase M12B" evidence="2">
    <location>
        <begin position="239"/>
        <end position="432"/>
    </location>
</feature>
<dbReference type="SMART" id="SM00060">
    <property type="entry name" value="FN3"/>
    <property type="match status" value="2"/>
</dbReference>
<keyword evidence="1" id="KW-0732">Signal</keyword>
<evidence type="ECO:0000259" key="3">
    <source>
        <dbReference type="PROSITE" id="PS50814"/>
    </source>
</evidence>
<keyword evidence="6" id="KW-1185">Reference proteome</keyword>
<dbReference type="InterPro" id="IPR003961">
    <property type="entry name" value="FN3_dom"/>
</dbReference>
<reference evidence="5 6" key="1">
    <citation type="submission" date="2018-05" db="EMBL/GenBank/DDBJ databases">
        <title>Genomic Encyclopedia of Archaeal and Bacterial Type Strains, Phase II (KMG-II): from individual species to whole genera.</title>
        <authorList>
            <person name="Goeker M."/>
        </authorList>
    </citation>
    <scope>NUCLEOTIDE SEQUENCE [LARGE SCALE GENOMIC DNA]</scope>
    <source>
        <strain evidence="5 6">DSM 22214</strain>
    </source>
</reference>
<dbReference type="PANTHER" id="PTHR11905">
    <property type="entry name" value="ADAM A DISINTEGRIN AND METALLOPROTEASE DOMAIN"/>
    <property type="match status" value="1"/>
</dbReference>
<evidence type="ECO:0000259" key="2">
    <source>
        <dbReference type="PROSITE" id="PS50215"/>
    </source>
</evidence>
<proteinExistence type="predicted"/>
<dbReference type="GO" id="GO:0006509">
    <property type="term" value="P:membrane protein ectodomain proteolysis"/>
    <property type="evidence" value="ECO:0007669"/>
    <property type="project" value="TreeGrafter"/>
</dbReference>
<dbReference type="PROSITE" id="PS50853">
    <property type="entry name" value="FN3"/>
    <property type="match status" value="2"/>
</dbReference>
<dbReference type="CDD" id="cd00063">
    <property type="entry name" value="FN3"/>
    <property type="match status" value="2"/>
</dbReference>
<dbReference type="InterPro" id="IPR001590">
    <property type="entry name" value="Peptidase_M12B"/>
</dbReference>
<dbReference type="SUPFAM" id="SSF55486">
    <property type="entry name" value="Metalloproteases ('zincins'), catalytic domain"/>
    <property type="match status" value="1"/>
</dbReference>
<dbReference type="PANTHER" id="PTHR11905:SF159">
    <property type="entry name" value="ADAM METALLOPROTEASE"/>
    <property type="match status" value="1"/>
</dbReference>
<feature type="chain" id="PRO_5016391800" evidence="1">
    <location>
        <begin position="25"/>
        <end position="1447"/>
    </location>
</feature>
<evidence type="ECO:0000313" key="5">
    <source>
        <dbReference type="EMBL" id="PWK22651.1"/>
    </source>
</evidence>
<dbReference type="Gene3D" id="3.40.390.10">
    <property type="entry name" value="Collagenase (Catalytic Domain)"/>
    <property type="match status" value="1"/>
</dbReference>
<name>A0A316DX13_9BACT</name>
<dbReference type="InterPro" id="IPR036116">
    <property type="entry name" value="FN3_sf"/>
</dbReference>
<dbReference type="SUPFAM" id="SSF49265">
    <property type="entry name" value="Fibronectin type III"/>
    <property type="match status" value="1"/>
</dbReference>
<dbReference type="Pfam" id="PF13688">
    <property type="entry name" value="Reprolysin_5"/>
    <property type="match status" value="1"/>
</dbReference>
<gene>
    <name evidence="5" type="ORF">LV89_03363</name>
</gene>
<dbReference type="Gene3D" id="2.60.40.10">
    <property type="entry name" value="Immunoglobulins"/>
    <property type="match status" value="2"/>
</dbReference>
<comment type="caution">
    <text evidence="5">The sequence shown here is derived from an EMBL/GenBank/DDBJ whole genome shotgun (WGS) entry which is preliminary data.</text>
</comment>
<dbReference type="InterPro" id="IPR013783">
    <property type="entry name" value="Ig-like_fold"/>
</dbReference>
<dbReference type="RefSeq" id="WP_109744060.1">
    <property type="nucleotide sequence ID" value="NZ_QGGO01000019.1"/>
</dbReference>
<dbReference type="InterPro" id="IPR045474">
    <property type="entry name" value="GEVED"/>
</dbReference>
<feature type="domain" description="Fibronectin type-III" evidence="4">
    <location>
        <begin position="920"/>
        <end position="1004"/>
    </location>
</feature>
<feature type="signal peptide" evidence="1">
    <location>
        <begin position="1"/>
        <end position="24"/>
    </location>
</feature>
<evidence type="ECO:0000256" key="1">
    <source>
        <dbReference type="SAM" id="SignalP"/>
    </source>
</evidence>
<dbReference type="Pfam" id="PF00041">
    <property type="entry name" value="fn3"/>
    <property type="match status" value="1"/>
</dbReference>
<feature type="domain" description="Fibronectin type-III" evidence="4">
    <location>
        <begin position="471"/>
        <end position="554"/>
    </location>
</feature>
<evidence type="ECO:0000259" key="4">
    <source>
        <dbReference type="PROSITE" id="PS50853"/>
    </source>
</evidence>
<protein>
    <submittedName>
        <fullName evidence="5">Fibronectin type III domain protein</fullName>
    </submittedName>
</protein>
<dbReference type="OrthoDB" id="9792152at2"/>
<feature type="domain" description="WIF" evidence="3">
    <location>
        <begin position="890"/>
        <end position="1030"/>
    </location>
</feature>
<organism evidence="5 6">
    <name type="scientific">Arcicella aurantiaca</name>
    <dbReference type="NCBI Taxonomy" id="591202"/>
    <lineage>
        <taxon>Bacteria</taxon>
        <taxon>Pseudomonadati</taxon>
        <taxon>Bacteroidota</taxon>
        <taxon>Cytophagia</taxon>
        <taxon>Cytophagales</taxon>
        <taxon>Flectobacillaceae</taxon>
        <taxon>Arcicella</taxon>
    </lineage>
</organism>
<accession>A0A316DX13</accession>
<dbReference type="GO" id="GO:0004222">
    <property type="term" value="F:metalloendopeptidase activity"/>
    <property type="evidence" value="ECO:0007669"/>
    <property type="project" value="InterPro"/>
</dbReference>
<sequence length="1447" mass="154976">MKNKIKSIIALVIVCGCYCSSILAQSRTSRLSEILFKTTGVNLQATSSIAKPVKLFQGTALSANSKNLVAKNLIGDNTNNLYGLDVNKKVSDSLILARPNLLVLQIPIGENAFVTLNLARVNLSEFKVVNSKDKDVTSTLANSVHYQGVFSGVDEPSVASISIFSDGSIMGMLSSNGLGNRIIGKSNVTSSSHVIYNVDDLKMTKEFAFNCSTDDREIQGLTQENVPALLNNAGNSTCKDIKMYFECDNALYQAKGSTIQGVIQYMTGILNQVTTLYKNESINMIVSEIKVWDTLDPYASITSTSTLVTTFSNTLNGNFNGDIAHFVSGRLSTLGGGIANAIPARLCVNGKKEMCCVSAIETTYQPLPTYSWTVMVLTHEMGHILGSRHTHYCGWVGGPIDGCSGFAEADSSGNSCSVGPIPSVGGTIMSYCHLQSVGINMSLGFGPQPGNLLRAKIAAATCFTTGSITADPSNLQVLSTTGNAAQVQWDVISGATYYAIEYRVLGSSTWLFGGTVNTNSFVITGLSFNTTFEWRVRSSCSNFTQGTNFSTPQAALQITISPQTPSTLCINSTISIDYTVAGSFNSGNVMSLQLINSSNNIVYTIGNTSSSISGSIQGTINNSIPSGTYRVRLDGSSPAISSLVSTQLITISSTVAPSLPTITTSNNTDNGFDITAISSNAQSSVYYIIVGQGATAPTAQQIIDGKAANGFQAIRAGSILITTPNSPIMKNVSGLLSGTGYDIYVTILASTSGCPSSVLKVSATTTGALLTYCEPSLNCTSYSTLISNFKMPLAGLNNTSTCSGSTGFGFNNLNAYDLAVGSAYSFSLTTGTYPEYIYIWIDYNKDGSFSSNEQVFVSTGTYNNHTGSIQIPANSITGLTRMRVMATYNYYTPNSCLNSQTYGEAEDYLVNIGCVTTVAAPTNLQRTAIKANKATFTWNGSSTYNTYQLRYKKLGNTTWDSTAIVVGATSVTLESFLPNTTYQWEVGGGCSGYSAGANFTTLVGQVNIVPLANSNLCKGSSVNLYYSSILNTANTSLKVEMSNNNGSFANPTTLGSTNIILASGGLISCVLPQTALGNYKVRIITQPNLVISDTVSISITNQSAKAVQQAIVSVVPDESLKLKFKASNTGMIYFVVIPVSSTTLPTYQQVISGLDSYGNIAYIKDSLMISDSSRYSSIVRKFAYKGYYTLCSVFKDDNPCSQNVFVSPFYKPTGVVPGTTGGYCSPSMYCETGYYVSKISIANTTLNLQKTTGCGLYTQYTNQTHNLSLATTYNVAVNSPNITFLTIWIDKNNNQIFETSELIYQSTTNMLSHATTINTNNYAIGQYRMRVVIRVYGTVFDPCLSGYYGEAMDFILNIGNANCWDYNFTTLVSPTDDVEANENIRRVAKGFDISNKVNADGRLMLDYQQAVDFTPGFDSQKTGVFSINQSTNCPSVNTNSVIKNSEK</sequence>
<evidence type="ECO:0000313" key="6">
    <source>
        <dbReference type="Proteomes" id="UP000245489"/>
    </source>
</evidence>
<dbReference type="PROSITE" id="PS51257">
    <property type="entry name" value="PROKAR_LIPOPROTEIN"/>
    <property type="match status" value="1"/>
</dbReference>
<dbReference type="Pfam" id="PF20009">
    <property type="entry name" value="GEVED"/>
    <property type="match status" value="2"/>
</dbReference>
<dbReference type="InterPro" id="IPR024079">
    <property type="entry name" value="MetalloPept_cat_dom_sf"/>
</dbReference>